<dbReference type="RefSeq" id="WP_114586323.1">
    <property type="nucleotide sequence ID" value="NZ_CP031150.1"/>
</dbReference>
<dbReference type="Proteomes" id="UP000253273">
    <property type="component" value="Chromosome"/>
</dbReference>
<proteinExistence type="predicted"/>
<dbReference type="EMBL" id="CP031150">
    <property type="protein sequence ID" value="AXG07191.1"/>
    <property type="molecule type" value="Genomic_DNA"/>
</dbReference>
<protein>
    <submittedName>
        <fullName evidence="1">Pyridoxamine 5'-phosphate oxidase family protein</fullName>
    </submittedName>
</protein>
<dbReference type="AlphaFoldDB" id="A0A345E4R9"/>
<dbReference type="InterPro" id="IPR012349">
    <property type="entry name" value="Split_barrel_FMN-bd"/>
</dbReference>
<gene>
    <name evidence="1" type="ORF">DU500_12590</name>
</gene>
<organism evidence="1 2">
    <name type="scientific">Haloplanus rubicundus</name>
    <dbReference type="NCBI Taxonomy" id="1547898"/>
    <lineage>
        <taxon>Archaea</taxon>
        <taxon>Methanobacteriati</taxon>
        <taxon>Methanobacteriota</taxon>
        <taxon>Stenosarchaea group</taxon>
        <taxon>Halobacteria</taxon>
        <taxon>Halobacteriales</taxon>
        <taxon>Haloferacaceae</taxon>
        <taxon>Haloplanus</taxon>
    </lineage>
</organism>
<dbReference type="KEGG" id="haj:DU500_12590"/>
<reference evidence="1 2" key="1">
    <citation type="submission" date="2018-07" db="EMBL/GenBank/DDBJ databases">
        <title>Genome sequences of Haloplanus sp. CBA1113.</title>
        <authorList>
            <person name="Kim Y.B."/>
            <person name="Roh S.W."/>
        </authorList>
    </citation>
    <scope>NUCLEOTIDE SEQUENCE [LARGE SCALE GENOMIC DNA]</scope>
    <source>
        <strain evidence="1 2">CBA1113</strain>
    </source>
</reference>
<evidence type="ECO:0000313" key="2">
    <source>
        <dbReference type="Proteomes" id="UP000253273"/>
    </source>
</evidence>
<accession>A0A345E4R9</accession>
<dbReference type="InterPro" id="IPR024747">
    <property type="entry name" value="Pyridox_Oxase-rel"/>
</dbReference>
<dbReference type="OrthoDB" id="953at2157"/>
<dbReference type="Gene3D" id="2.30.110.10">
    <property type="entry name" value="Electron Transport, Fmn-binding Protein, Chain A"/>
    <property type="match status" value="1"/>
</dbReference>
<dbReference type="GeneID" id="37284237"/>
<sequence length="151" mass="17188">MTVEQQTAMTDAETDALLGRRETGVLSLARDDEPYAVPISYGYDASERQFVMRLVSTPGGEKERFLTDSPRVRFVVYEEDGPTYRSVIANGRLELLPRSALTPNHVERFGAAKRPLFEMWDRAKDELDVRLYELDPDELSGRRIDVDDSSD</sequence>
<name>A0A345E4R9_9EURY</name>
<evidence type="ECO:0000313" key="1">
    <source>
        <dbReference type="EMBL" id="AXG07191.1"/>
    </source>
</evidence>
<dbReference type="SUPFAM" id="SSF50475">
    <property type="entry name" value="FMN-binding split barrel"/>
    <property type="match status" value="1"/>
</dbReference>
<dbReference type="Pfam" id="PF12900">
    <property type="entry name" value="Pyridox_ox_2"/>
    <property type="match status" value="1"/>
</dbReference>
<keyword evidence="2" id="KW-1185">Reference proteome</keyword>